<dbReference type="KEGG" id="bdr:105223650"/>
<keyword evidence="2" id="KW-0732">Signal</keyword>
<proteinExistence type="predicted"/>
<feature type="chain" id="PRO_5045155657" evidence="2">
    <location>
        <begin position="22"/>
        <end position="215"/>
    </location>
</feature>
<accession>A0A6I9UVI6</accession>
<evidence type="ECO:0000313" key="3">
    <source>
        <dbReference type="Proteomes" id="UP001652620"/>
    </source>
</evidence>
<name>A0A6I9UVI6_BACDO</name>
<sequence>MKATLALIAVLLVLQNRSVSANLNASEIFSDLFDATFNSTGFSVEDVTSEPLSAHQACANELNSSIRKDIADAGADYRQALRIQQTVAQENFEKPSQVRTEFLANISNCEAQKKSNDCYFSAMQKVVRAFQAHTGNFSPVDYAKIFFRTEELFKSVHGEYVKFEVCLVRNSEVTSALEQGSSDSSEAEEITANSSSDSSEAEETIASLLNVPEIF</sequence>
<organism evidence="3 4">
    <name type="scientific">Bactrocera dorsalis</name>
    <name type="common">Oriental fruit fly</name>
    <name type="synonym">Dacus dorsalis</name>
    <dbReference type="NCBI Taxonomy" id="27457"/>
    <lineage>
        <taxon>Eukaryota</taxon>
        <taxon>Metazoa</taxon>
        <taxon>Ecdysozoa</taxon>
        <taxon>Arthropoda</taxon>
        <taxon>Hexapoda</taxon>
        <taxon>Insecta</taxon>
        <taxon>Pterygota</taxon>
        <taxon>Neoptera</taxon>
        <taxon>Endopterygota</taxon>
        <taxon>Diptera</taxon>
        <taxon>Brachycera</taxon>
        <taxon>Muscomorpha</taxon>
        <taxon>Tephritoidea</taxon>
        <taxon>Tephritidae</taxon>
        <taxon>Bactrocera</taxon>
        <taxon>Bactrocera</taxon>
    </lineage>
</organism>
<reference evidence="4" key="1">
    <citation type="submission" date="2025-08" db="UniProtKB">
        <authorList>
            <consortium name="RefSeq"/>
        </authorList>
    </citation>
    <scope>IDENTIFICATION</scope>
    <source>
        <tissue evidence="4">Adult</tissue>
    </source>
</reference>
<feature type="signal peptide" evidence="2">
    <location>
        <begin position="1"/>
        <end position="21"/>
    </location>
</feature>
<feature type="region of interest" description="Disordered" evidence="1">
    <location>
        <begin position="178"/>
        <end position="215"/>
    </location>
</feature>
<dbReference type="Proteomes" id="UP001652620">
    <property type="component" value="Chromosome 3"/>
</dbReference>
<dbReference type="AlphaFoldDB" id="A0A6I9UVI6"/>
<evidence type="ECO:0000256" key="2">
    <source>
        <dbReference type="SAM" id="SignalP"/>
    </source>
</evidence>
<evidence type="ECO:0000313" key="4">
    <source>
        <dbReference type="RefSeq" id="XP_011199760.2"/>
    </source>
</evidence>
<dbReference type="OrthoDB" id="8053671at2759"/>
<gene>
    <name evidence="4" type="primary">LOC105223650</name>
</gene>
<dbReference type="InParanoid" id="A0A6I9UVI6"/>
<dbReference type="RefSeq" id="XP_011199760.2">
    <property type="nucleotide sequence ID" value="XM_011201458.4"/>
</dbReference>
<protein>
    <submittedName>
        <fullName evidence="4">Uncharacterized protein LOC105223650</fullName>
    </submittedName>
</protein>
<evidence type="ECO:0000256" key="1">
    <source>
        <dbReference type="SAM" id="MobiDB-lite"/>
    </source>
</evidence>
<dbReference type="GeneID" id="105223650"/>
<keyword evidence="3" id="KW-1185">Reference proteome</keyword>